<reference evidence="3 5" key="2">
    <citation type="submission" date="2017-06" db="EMBL/GenBank/DDBJ databases">
        <title>Draft genome sequence of Fusobacterium nucleatum subsp. polymorphum KCOM 1267 (=ChDC F290).</title>
        <authorList>
            <person name="Kook J.-K."/>
            <person name="Park S.-N."/>
            <person name="Lim Y.K."/>
            <person name="Roh H."/>
        </authorList>
    </citation>
    <scope>NUCLEOTIDE SEQUENCE [LARGE SCALE GENOMIC DNA]</scope>
    <source>
        <strain evidence="3">KCOM 1267</strain>
        <strain evidence="5">KCOM 1267(ChDC F290)</strain>
    </source>
</reference>
<evidence type="ECO:0000313" key="3">
    <source>
        <dbReference type="EMBL" id="PHI04548.1"/>
    </source>
</evidence>
<dbReference type="InterPro" id="IPR052777">
    <property type="entry name" value="Acetyltransferase_Enz"/>
</dbReference>
<accession>A0A246EIA8</accession>
<dbReference type="Pfam" id="PF00583">
    <property type="entry name" value="Acetyltransf_1"/>
    <property type="match status" value="1"/>
</dbReference>
<sequence>MSIKILPAYDFPEEIKLLFSEYTDILIEGDPSFKEYLEIQNYDDELKHLEKKYGLPYGRLYLVYYNNEVAGCIGLKKIDKKNCEMKRLYVRPKFRGKQIGEQLIEKIIKAAKEIGYSYMLLDTLPFLKGAIYLYKKYGFYEIASYNNSPMDTSIYMKLDL</sequence>
<evidence type="ECO:0000259" key="1">
    <source>
        <dbReference type="PROSITE" id="PS51186"/>
    </source>
</evidence>
<dbReference type="EMBL" id="NIRM01000003">
    <property type="protein sequence ID" value="PHI04548.1"/>
    <property type="molecule type" value="Genomic_DNA"/>
</dbReference>
<dbReference type="PROSITE" id="PS51186">
    <property type="entry name" value="GNAT"/>
    <property type="match status" value="1"/>
</dbReference>
<dbReference type="PANTHER" id="PTHR43305">
    <property type="entry name" value="FAMILY N-ACETYLTRANSFERASE, PUTATIVE (AFU_ORTHOLOGUE AFUA_2G01380)-RELATED"/>
    <property type="match status" value="1"/>
</dbReference>
<dbReference type="Proteomes" id="UP000221504">
    <property type="component" value="Unassembled WGS sequence"/>
</dbReference>
<organism evidence="2 4">
    <name type="scientific">Fusobacterium nucleatum subsp. polymorphum</name>
    <name type="common">Fusobacterium polymorphum</name>
    <dbReference type="NCBI Taxonomy" id="76857"/>
    <lineage>
        <taxon>Bacteria</taxon>
        <taxon>Fusobacteriati</taxon>
        <taxon>Fusobacteriota</taxon>
        <taxon>Fusobacteriia</taxon>
        <taxon>Fusobacteriales</taxon>
        <taxon>Fusobacteriaceae</taxon>
        <taxon>Fusobacterium</taxon>
    </lineage>
</organism>
<evidence type="ECO:0000313" key="2">
    <source>
        <dbReference type="EMBL" id="OWP26329.1"/>
    </source>
</evidence>
<dbReference type="SUPFAM" id="SSF55729">
    <property type="entry name" value="Acyl-CoA N-acyltransferases (Nat)"/>
    <property type="match status" value="1"/>
</dbReference>
<dbReference type="RefSeq" id="WP_088389377.1">
    <property type="nucleotide sequence ID" value="NZ_CP056004.1"/>
</dbReference>
<gene>
    <name evidence="2" type="ORF">CA839_10985</name>
    <name evidence="3" type="ORF">CBG52_10915</name>
</gene>
<proteinExistence type="predicted"/>
<dbReference type="PANTHER" id="PTHR43305:SF1">
    <property type="entry name" value="FAMILY N-ACETYLTRANSFERASE, PUTATIVE (AFU_ORTHOLOGUE AFUA_2G01380)-RELATED"/>
    <property type="match status" value="1"/>
</dbReference>
<dbReference type="Proteomes" id="UP000197470">
    <property type="component" value="Unassembled WGS sequence"/>
</dbReference>
<dbReference type="CDD" id="cd04301">
    <property type="entry name" value="NAT_SF"/>
    <property type="match status" value="1"/>
</dbReference>
<dbReference type="InterPro" id="IPR016181">
    <property type="entry name" value="Acyl_CoA_acyltransferase"/>
</dbReference>
<dbReference type="GO" id="GO:0016747">
    <property type="term" value="F:acyltransferase activity, transferring groups other than amino-acyl groups"/>
    <property type="evidence" value="ECO:0007669"/>
    <property type="project" value="InterPro"/>
</dbReference>
<evidence type="ECO:0000313" key="4">
    <source>
        <dbReference type="Proteomes" id="UP000197470"/>
    </source>
</evidence>
<evidence type="ECO:0000313" key="5">
    <source>
        <dbReference type="Proteomes" id="UP000221504"/>
    </source>
</evidence>
<dbReference type="Gene3D" id="3.40.630.30">
    <property type="match status" value="1"/>
</dbReference>
<feature type="domain" description="N-acetyltransferase" evidence="1">
    <location>
        <begin position="1"/>
        <end position="160"/>
    </location>
</feature>
<comment type="caution">
    <text evidence="2">The sequence shown here is derived from an EMBL/GenBank/DDBJ whole genome shotgun (WGS) entry which is preliminary data.</text>
</comment>
<protein>
    <submittedName>
        <fullName evidence="2">GNAT family N-acetyltransferase</fullName>
    </submittedName>
</protein>
<keyword evidence="2" id="KW-0808">Transferase</keyword>
<dbReference type="EMBL" id="NHRT01000001">
    <property type="protein sequence ID" value="OWP26329.1"/>
    <property type="molecule type" value="Genomic_DNA"/>
</dbReference>
<reference evidence="2 4" key="1">
    <citation type="submission" date="2017-05" db="EMBL/GenBank/DDBJ databases">
        <title>Genome sequencing of Fusobacterium nucleatum subsp. polymorphum KCOM 1001 (=ChDC F119).</title>
        <authorList>
            <person name="Kook J.-K."/>
            <person name="Park S.-N."/>
            <person name="Lim Y.K."/>
            <person name="Roh H."/>
        </authorList>
    </citation>
    <scope>NUCLEOTIDE SEQUENCE [LARGE SCALE GENOMIC DNA]</scope>
    <source>
        <strain evidence="2 4">KCOM 1001</strain>
    </source>
</reference>
<name>A0A246EIA8_FUSNP</name>
<dbReference type="InterPro" id="IPR000182">
    <property type="entry name" value="GNAT_dom"/>
</dbReference>
<dbReference type="AlphaFoldDB" id="A0A246EIA8"/>